<comment type="caution">
    <text evidence="2">The sequence shown here is derived from an EMBL/GenBank/DDBJ whole genome shotgun (WGS) entry which is preliminary data.</text>
</comment>
<feature type="compositionally biased region" description="Polar residues" evidence="1">
    <location>
        <begin position="213"/>
        <end position="253"/>
    </location>
</feature>
<dbReference type="EMBL" id="WWBZ02000033">
    <property type="protein sequence ID" value="KAF4306397.1"/>
    <property type="molecule type" value="Genomic_DNA"/>
</dbReference>
<dbReference type="OrthoDB" id="4161727at2759"/>
<dbReference type="Proteomes" id="UP000572817">
    <property type="component" value="Unassembled WGS sequence"/>
</dbReference>
<dbReference type="AlphaFoldDB" id="A0A8H4IU25"/>
<keyword evidence="3" id="KW-1185">Reference proteome</keyword>
<dbReference type="PANTHER" id="PTHR38166">
    <property type="entry name" value="C2H2-TYPE DOMAIN-CONTAINING PROTEIN-RELATED"/>
    <property type="match status" value="1"/>
</dbReference>
<gene>
    <name evidence="2" type="ORF">GTA08_BOTSDO06008</name>
</gene>
<sequence>MATLFTVMPSPISVICPLEETFRDAETLKRHQKATQACEVRRQEDDRILTSYQEEFLKKRSTGKKPDEQKWKDLYANFFPEDKESDIPSPFWNNDILADYHEHIRRKFRAALLAKLDLFGLDSRMKNMLIEVAEDVNESLFCAFQQQQCESSNGTASEYSGKSSSDPNEAMMDTPASSTESEFIDADTSNLIETWNEETFESAPLSPVLEHPQSPNALSTHMGSSSARGTTTAVPQVGYSGSPSSGNTRTPLRQPSAVERNKPSAARASLEANPFSMNPASAQGSENHTFTAFPYGTMPVQQVHSSSGNMGANLNMHQVPTMQCPFRHDHGSTGGFAPLQYPPSFFAPAGQHHFKQQYIDPSLLQSQYQQPSLLVQDQHGRAVTLEASSSPSGQISDAQMTELPGWMGIMDNADG</sequence>
<protein>
    <submittedName>
        <fullName evidence="2">Uncharacterized protein</fullName>
    </submittedName>
</protein>
<feature type="region of interest" description="Disordered" evidence="1">
    <location>
        <begin position="201"/>
        <end position="267"/>
    </location>
</feature>
<feature type="compositionally biased region" description="Polar residues" evidence="1">
    <location>
        <begin position="152"/>
        <end position="167"/>
    </location>
</feature>
<evidence type="ECO:0000313" key="2">
    <source>
        <dbReference type="EMBL" id="KAF4306397.1"/>
    </source>
</evidence>
<feature type="region of interest" description="Disordered" evidence="1">
    <location>
        <begin position="152"/>
        <end position="183"/>
    </location>
</feature>
<evidence type="ECO:0000313" key="3">
    <source>
        <dbReference type="Proteomes" id="UP000572817"/>
    </source>
</evidence>
<name>A0A8H4IU25_9PEZI</name>
<reference evidence="2" key="1">
    <citation type="submission" date="2020-04" db="EMBL/GenBank/DDBJ databases">
        <title>Genome Assembly and Annotation of Botryosphaeria dothidea sdau 11-99, a Latent Pathogen of Apple Fruit Ring Rot in China.</title>
        <authorList>
            <person name="Yu C."/>
            <person name="Diao Y."/>
            <person name="Lu Q."/>
            <person name="Zhao J."/>
            <person name="Cui S."/>
            <person name="Peng C."/>
            <person name="He B."/>
            <person name="Liu H."/>
        </authorList>
    </citation>
    <scope>NUCLEOTIDE SEQUENCE [LARGE SCALE GENOMIC DNA]</scope>
    <source>
        <strain evidence="2">Sdau11-99</strain>
    </source>
</reference>
<organism evidence="2 3">
    <name type="scientific">Botryosphaeria dothidea</name>
    <dbReference type="NCBI Taxonomy" id="55169"/>
    <lineage>
        <taxon>Eukaryota</taxon>
        <taxon>Fungi</taxon>
        <taxon>Dikarya</taxon>
        <taxon>Ascomycota</taxon>
        <taxon>Pezizomycotina</taxon>
        <taxon>Dothideomycetes</taxon>
        <taxon>Dothideomycetes incertae sedis</taxon>
        <taxon>Botryosphaeriales</taxon>
        <taxon>Botryosphaeriaceae</taxon>
        <taxon>Botryosphaeria</taxon>
    </lineage>
</organism>
<dbReference type="PANTHER" id="PTHR38166:SF1">
    <property type="entry name" value="C2H2-TYPE DOMAIN-CONTAINING PROTEIN"/>
    <property type="match status" value="1"/>
</dbReference>
<evidence type="ECO:0000256" key="1">
    <source>
        <dbReference type="SAM" id="MobiDB-lite"/>
    </source>
</evidence>
<accession>A0A8H4IU25</accession>
<proteinExistence type="predicted"/>